<evidence type="ECO:0000313" key="8">
    <source>
        <dbReference type="EMBL" id="RYR50793.1"/>
    </source>
</evidence>
<feature type="transmembrane region" description="Helical" evidence="5">
    <location>
        <begin position="75"/>
        <end position="96"/>
    </location>
</feature>
<keyword evidence="4 5" id="KW-0472">Membrane</keyword>
<dbReference type="AlphaFoldDB" id="A0A445CIP0"/>
<dbReference type="GO" id="GO:0016020">
    <property type="term" value="C:membrane"/>
    <property type="evidence" value="ECO:0007669"/>
    <property type="project" value="UniProtKB-SubCell"/>
</dbReference>
<feature type="transmembrane region" description="Helical" evidence="5">
    <location>
        <begin position="332"/>
        <end position="353"/>
    </location>
</feature>
<feature type="transmembrane region" description="Helical" evidence="5">
    <location>
        <begin position="365"/>
        <end position="386"/>
    </location>
</feature>
<feature type="transmembrane region" description="Helical" evidence="5">
    <location>
        <begin position="423"/>
        <end position="440"/>
    </location>
</feature>
<evidence type="ECO:0000256" key="3">
    <source>
        <dbReference type="ARBA" id="ARBA00022989"/>
    </source>
</evidence>
<feature type="transmembrane region" description="Helical" evidence="5">
    <location>
        <begin position="460"/>
        <end position="481"/>
    </location>
</feature>
<dbReference type="Pfam" id="PF06813">
    <property type="entry name" value="Nodulin-like"/>
    <property type="match status" value="1"/>
</dbReference>
<feature type="transmembrane region" description="Helical" evidence="5">
    <location>
        <begin position="171"/>
        <end position="191"/>
    </location>
</feature>
<dbReference type="Gramene" id="arahy.Tifrunner.gnm2.ann2.Ah18g004600.1">
    <property type="protein sequence ID" value="arahy.Tifrunner.gnm2.ann2.Ah18g004600.1-CDS"/>
    <property type="gene ID" value="arahy.Tifrunner.gnm2.ann2.Ah18g004600"/>
</dbReference>
<keyword evidence="2 5" id="KW-0812">Transmembrane</keyword>
<dbReference type="InterPro" id="IPR010658">
    <property type="entry name" value="Nodulin-like"/>
</dbReference>
<evidence type="ECO:0000256" key="2">
    <source>
        <dbReference type="ARBA" id="ARBA00022692"/>
    </source>
</evidence>
<proteinExistence type="predicted"/>
<evidence type="ECO:0000259" key="6">
    <source>
        <dbReference type="Pfam" id="PF06813"/>
    </source>
</evidence>
<feature type="domain" description="NFD4 C-terminal" evidence="7">
    <location>
        <begin position="327"/>
        <end position="528"/>
    </location>
</feature>
<reference evidence="8 9" key="1">
    <citation type="submission" date="2019-01" db="EMBL/GenBank/DDBJ databases">
        <title>Sequencing of cultivated peanut Arachis hypogaea provides insights into genome evolution and oil improvement.</title>
        <authorList>
            <person name="Chen X."/>
        </authorList>
    </citation>
    <scope>NUCLEOTIDE SEQUENCE [LARGE SCALE GENOMIC DNA]</scope>
    <source>
        <strain evidence="9">cv. Fuhuasheng</strain>
        <tissue evidence="8">Leaves</tissue>
    </source>
</reference>
<feature type="transmembrane region" description="Helical" evidence="5">
    <location>
        <begin position="203"/>
        <end position="223"/>
    </location>
</feature>
<feature type="transmembrane region" description="Helical" evidence="5">
    <location>
        <begin position="501"/>
        <end position="522"/>
    </location>
</feature>
<dbReference type="CDD" id="cd17354">
    <property type="entry name" value="MFS_Mch1p_like"/>
    <property type="match status" value="1"/>
</dbReference>
<feature type="transmembrane region" description="Helical" evidence="5">
    <location>
        <begin position="230"/>
        <end position="255"/>
    </location>
</feature>
<evidence type="ECO:0000313" key="9">
    <source>
        <dbReference type="Proteomes" id="UP000289738"/>
    </source>
</evidence>
<dbReference type="OrthoDB" id="410267at2759"/>
<feature type="transmembrane region" description="Helical" evidence="5">
    <location>
        <begin position="108"/>
        <end position="127"/>
    </location>
</feature>
<comment type="subcellular location">
    <subcellularLocation>
        <location evidence="1">Membrane</location>
        <topology evidence="1">Multi-pass membrane protein</topology>
    </subcellularLocation>
</comment>
<dbReference type="EMBL" id="SDMP01000007">
    <property type="protein sequence ID" value="RYR50793.1"/>
    <property type="molecule type" value="Genomic_DNA"/>
</dbReference>
<evidence type="ECO:0000256" key="4">
    <source>
        <dbReference type="ARBA" id="ARBA00023136"/>
    </source>
</evidence>
<feature type="domain" description="Nodulin-like" evidence="6">
    <location>
        <begin position="10"/>
        <end position="257"/>
    </location>
</feature>
<comment type="caution">
    <text evidence="8">The sequence shown here is derived from an EMBL/GenBank/DDBJ whole genome shotgun (WGS) entry which is preliminary data.</text>
</comment>
<dbReference type="Pfam" id="PF23262">
    <property type="entry name" value="NFD4_C"/>
    <property type="match status" value="1"/>
</dbReference>
<sequence length="545" mass="58332">MVVKEGSRPPWVGLGAAVWVQIAAGNGYNFPLYSSALKSVLSLNQQQLTILGVANDVGENVGILPGIACNFLPPWSLLLIGALLCFLGYGALFLALTRTLSTFPYVPLCLALCVATNSNAWFGTAVLVTNMRNFPLSRGTISGILKGYVGISAAVYTLIYTLLLKHSASNLVLFLALGVPIACLIIMYFIRPCTPPSGEDSSVHVHFLFVQAASVLLATYLVTTTILCDIFSITGALSYVLAAIMLLLLMTPLVIPLKMTLFPSHPLHLVTSNQTDPLLAPSSSAASLVDEDASDIETLLAEGEGAVTGNKRRPKRGEDFKFREAIVKADFWLLWFVYFFGVGSGVTVLNNLAQIGVALGANDTTILLSLFSFCNFLGRLGAGAVSEHFVRSIALPRTIWMTCTQIIMIIAFCLYASALDGTLYAATALLGVCYGVQYSIMVPTVSELFGLKNFGITSNFMMLGNPIGAIIFSALLAGTVYDAEAAKQGSSTCYGANCFRLTFLILAGVVGLGTILSIILTLRIRPVYKMLYAEGSFRLSHTSSH</sequence>
<keyword evidence="3 5" id="KW-1133">Transmembrane helix</keyword>
<evidence type="ECO:0000259" key="7">
    <source>
        <dbReference type="Pfam" id="PF23262"/>
    </source>
</evidence>
<feature type="transmembrane region" description="Helical" evidence="5">
    <location>
        <begin position="147"/>
        <end position="164"/>
    </location>
</feature>
<dbReference type="InterPro" id="IPR056555">
    <property type="entry name" value="NFD4_C"/>
</dbReference>
<dbReference type="PANTHER" id="PTHR21576:SF97">
    <property type="entry name" value="MAJOR FACILITATOR SUPERFAMILY PROTEIN"/>
    <property type="match status" value="1"/>
</dbReference>
<name>A0A445CIP0_ARAHY</name>
<dbReference type="Gene3D" id="1.20.1250.20">
    <property type="entry name" value="MFS general substrate transporter like domains"/>
    <property type="match status" value="1"/>
</dbReference>
<dbReference type="PANTHER" id="PTHR21576">
    <property type="entry name" value="UNCHARACTERIZED NODULIN-LIKE PROTEIN"/>
    <property type="match status" value="1"/>
</dbReference>
<gene>
    <name evidence="8" type="ORF">Ahy_A07g037409</name>
</gene>
<dbReference type="Proteomes" id="UP000289738">
    <property type="component" value="Chromosome A07"/>
</dbReference>
<dbReference type="SUPFAM" id="SSF103473">
    <property type="entry name" value="MFS general substrate transporter"/>
    <property type="match status" value="2"/>
</dbReference>
<keyword evidence="9" id="KW-1185">Reference proteome</keyword>
<protein>
    <submittedName>
        <fullName evidence="8">Uncharacterized protein</fullName>
    </submittedName>
</protein>
<feature type="transmembrane region" description="Helical" evidence="5">
    <location>
        <begin position="398"/>
        <end position="416"/>
    </location>
</feature>
<dbReference type="Gramene" id="arahy.Tifrunner.gnm2.ann2.Ah07g349200.1">
    <property type="protein sequence ID" value="arahy.Tifrunner.gnm2.ann2.Ah07g349200.1-CDS"/>
    <property type="gene ID" value="arahy.Tifrunner.gnm2.ann2.Ah07g349200"/>
</dbReference>
<dbReference type="InterPro" id="IPR036259">
    <property type="entry name" value="MFS_trans_sf"/>
</dbReference>
<dbReference type="STRING" id="3818.A0A445CIP0"/>
<evidence type="ECO:0000256" key="1">
    <source>
        <dbReference type="ARBA" id="ARBA00004141"/>
    </source>
</evidence>
<evidence type="ECO:0000256" key="5">
    <source>
        <dbReference type="SAM" id="Phobius"/>
    </source>
</evidence>
<organism evidence="8 9">
    <name type="scientific">Arachis hypogaea</name>
    <name type="common">Peanut</name>
    <dbReference type="NCBI Taxonomy" id="3818"/>
    <lineage>
        <taxon>Eukaryota</taxon>
        <taxon>Viridiplantae</taxon>
        <taxon>Streptophyta</taxon>
        <taxon>Embryophyta</taxon>
        <taxon>Tracheophyta</taxon>
        <taxon>Spermatophyta</taxon>
        <taxon>Magnoliopsida</taxon>
        <taxon>eudicotyledons</taxon>
        <taxon>Gunneridae</taxon>
        <taxon>Pentapetalae</taxon>
        <taxon>rosids</taxon>
        <taxon>fabids</taxon>
        <taxon>Fabales</taxon>
        <taxon>Fabaceae</taxon>
        <taxon>Papilionoideae</taxon>
        <taxon>50 kb inversion clade</taxon>
        <taxon>dalbergioids sensu lato</taxon>
        <taxon>Dalbergieae</taxon>
        <taxon>Pterocarpus clade</taxon>
        <taxon>Arachis</taxon>
    </lineage>
</organism>
<accession>A0A445CIP0</accession>